<reference evidence="5" key="1">
    <citation type="submission" date="2023-06" db="EMBL/GenBank/DDBJ databases">
        <title>Genomic of Agaribacillus aureum.</title>
        <authorList>
            <person name="Wang G."/>
        </authorList>
    </citation>
    <scope>NUCLEOTIDE SEQUENCE</scope>
    <source>
        <strain evidence="5">BMA12</strain>
    </source>
</reference>
<evidence type="ECO:0000256" key="1">
    <source>
        <dbReference type="ARBA" id="ARBA00023015"/>
    </source>
</evidence>
<dbReference type="SUPFAM" id="SSF46689">
    <property type="entry name" value="Homeodomain-like"/>
    <property type="match status" value="2"/>
</dbReference>
<evidence type="ECO:0000256" key="3">
    <source>
        <dbReference type="ARBA" id="ARBA00023163"/>
    </source>
</evidence>
<accession>A0ABT8LKV5</accession>
<gene>
    <name evidence="5" type="ORF">QQ020_33605</name>
</gene>
<dbReference type="SUPFAM" id="SSF51215">
    <property type="entry name" value="Regulatory protein AraC"/>
    <property type="match status" value="1"/>
</dbReference>
<dbReference type="InterPro" id="IPR009057">
    <property type="entry name" value="Homeodomain-like_sf"/>
</dbReference>
<dbReference type="InterPro" id="IPR014710">
    <property type="entry name" value="RmlC-like_jellyroll"/>
</dbReference>
<dbReference type="Gene3D" id="1.10.10.60">
    <property type="entry name" value="Homeodomain-like"/>
    <property type="match status" value="2"/>
</dbReference>
<dbReference type="PANTHER" id="PTHR43280:SF27">
    <property type="entry name" value="TRANSCRIPTIONAL REGULATOR MTLR"/>
    <property type="match status" value="1"/>
</dbReference>
<keyword evidence="6" id="KW-1185">Reference proteome</keyword>
<keyword evidence="1" id="KW-0805">Transcription regulation</keyword>
<organism evidence="5 6">
    <name type="scientific">Agaribacillus aureus</name>
    <dbReference type="NCBI Taxonomy" id="3051825"/>
    <lineage>
        <taxon>Bacteria</taxon>
        <taxon>Pseudomonadati</taxon>
        <taxon>Bacteroidota</taxon>
        <taxon>Cytophagia</taxon>
        <taxon>Cytophagales</taxon>
        <taxon>Splendidivirgaceae</taxon>
        <taxon>Agaribacillus</taxon>
    </lineage>
</organism>
<evidence type="ECO:0000313" key="5">
    <source>
        <dbReference type="EMBL" id="MDN5217056.1"/>
    </source>
</evidence>
<dbReference type="InterPro" id="IPR037923">
    <property type="entry name" value="HTH-like"/>
</dbReference>
<comment type="caution">
    <text evidence="5">The sequence shown here is derived from an EMBL/GenBank/DDBJ whole genome shotgun (WGS) entry which is preliminary data.</text>
</comment>
<proteinExistence type="predicted"/>
<sequence>MEFVYDKILVPHKHSFIAKKVGQKGIQSPRMHSHKNYELNYVLSGAGRRIVGNNISSFEDNDLVIIGPDLAHCWELGDQSKNLESTCVVIHFYENVINSGFFNVPELEKVKELLKQANSGIWVKGKMLPQIKARLENLITLDGLESYIELLQIFNLVLKSDDIEYLSDNSGNPTVFSKDIDRVNKVYEYVFKNIQNTISLNDAAELLCMAPGSFSRYFKRKTNKTFSQYVKSVRIGLAAKLLAETDKQITAICFESGYNNLANFNHQFKVVMNKTPSDYRKSFR</sequence>
<dbReference type="Proteomes" id="UP001172083">
    <property type="component" value="Unassembled WGS sequence"/>
</dbReference>
<name>A0ABT8LKV5_9BACT</name>
<dbReference type="PROSITE" id="PS01124">
    <property type="entry name" value="HTH_ARAC_FAMILY_2"/>
    <property type="match status" value="1"/>
</dbReference>
<feature type="domain" description="HTH araC/xylS-type" evidence="4">
    <location>
        <begin position="184"/>
        <end position="282"/>
    </location>
</feature>
<evidence type="ECO:0000256" key="2">
    <source>
        <dbReference type="ARBA" id="ARBA00023125"/>
    </source>
</evidence>
<evidence type="ECO:0000259" key="4">
    <source>
        <dbReference type="PROSITE" id="PS01124"/>
    </source>
</evidence>
<dbReference type="Pfam" id="PF12833">
    <property type="entry name" value="HTH_18"/>
    <property type="match status" value="1"/>
</dbReference>
<keyword evidence="3" id="KW-0804">Transcription</keyword>
<dbReference type="EMBL" id="JAUJEB010000013">
    <property type="protein sequence ID" value="MDN5217056.1"/>
    <property type="molecule type" value="Genomic_DNA"/>
</dbReference>
<keyword evidence="2" id="KW-0238">DNA-binding</keyword>
<dbReference type="RefSeq" id="WP_346762393.1">
    <property type="nucleotide sequence ID" value="NZ_JAUJEB010000013.1"/>
</dbReference>
<dbReference type="InterPro" id="IPR018060">
    <property type="entry name" value="HTH_AraC"/>
</dbReference>
<evidence type="ECO:0000313" key="6">
    <source>
        <dbReference type="Proteomes" id="UP001172083"/>
    </source>
</evidence>
<dbReference type="PANTHER" id="PTHR43280">
    <property type="entry name" value="ARAC-FAMILY TRANSCRIPTIONAL REGULATOR"/>
    <property type="match status" value="1"/>
</dbReference>
<protein>
    <submittedName>
        <fullName evidence="5">AraC family transcriptional regulator</fullName>
    </submittedName>
</protein>
<dbReference type="SMART" id="SM00342">
    <property type="entry name" value="HTH_ARAC"/>
    <property type="match status" value="1"/>
</dbReference>
<dbReference type="Gene3D" id="2.60.120.10">
    <property type="entry name" value="Jelly Rolls"/>
    <property type="match status" value="1"/>
</dbReference>